<evidence type="ECO:0000313" key="2">
    <source>
        <dbReference type="EMBL" id="WNM60249.1"/>
    </source>
</evidence>
<dbReference type="Gene3D" id="1.10.405.20">
    <property type="match status" value="1"/>
</dbReference>
<proteinExistence type="predicted"/>
<dbReference type="EMBL" id="CP116968">
    <property type="protein sequence ID" value="WNM60249.1"/>
    <property type="molecule type" value="Genomic_DNA"/>
</dbReference>
<dbReference type="Pfam" id="PF01593">
    <property type="entry name" value="Amino_oxidase"/>
    <property type="match status" value="1"/>
</dbReference>
<dbReference type="InterPro" id="IPR050464">
    <property type="entry name" value="Zeta_carotene_desat/Oxidored"/>
</dbReference>
<dbReference type="RefSeq" id="WP_312740739.1">
    <property type="nucleotide sequence ID" value="NZ_CP116968.1"/>
</dbReference>
<dbReference type="KEGG" id="nneo:PQG83_10780"/>
<dbReference type="SUPFAM" id="SSF51905">
    <property type="entry name" value="FAD/NAD(P)-binding domain"/>
    <property type="match status" value="1"/>
</dbReference>
<organism evidence="2 3">
    <name type="scientific">Candidatus Nitrospira neomarina</name>
    <dbReference type="NCBI Taxonomy" id="3020899"/>
    <lineage>
        <taxon>Bacteria</taxon>
        <taxon>Pseudomonadati</taxon>
        <taxon>Nitrospirota</taxon>
        <taxon>Nitrospiria</taxon>
        <taxon>Nitrospirales</taxon>
        <taxon>Nitrospiraceae</taxon>
        <taxon>Nitrospira</taxon>
    </lineage>
</organism>
<dbReference type="InterPro" id="IPR002937">
    <property type="entry name" value="Amino_oxidase"/>
</dbReference>
<keyword evidence="3" id="KW-1185">Reference proteome</keyword>
<dbReference type="GO" id="GO:0016491">
    <property type="term" value="F:oxidoreductase activity"/>
    <property type="evidence" value="ECO:0007669"/>
    <property type="project" value="InterPro"/>
</dbReference>
<dbReference type="InterPro" id="IPR036188">
    <property type="entry name" value="FAD/NAD-bd_sf"/>
</dbReference>
<feature type="domain" description="Amine oxidase" evidence="1">
    <location>
        <begin position="10"/>
        <end position="265"/>
    </location>
</feature>
<dbReference type="Proteomes" id="UP001302494">
    <property type="component" value="Chromosome"/>
</dbReference>
<evidence type="ECO:0000259" key="1">
    <source>
        <dbReference type="Pfam" id="PF01593"/>
    </source>
</evidence>
<dbReference type="FunFam" id="1.10.405.20:FF:000001">
    <property type="entry name" value="Amine oxidase"/>
    <property type="match status" value="1"/>
</dbReference>
<dbReference type="PANTHER" id="PTHR42923:SF17">
    <property type="entry name" value="AMINE OXIDASE DOMAIN-CONTAINING PROTEIN"/>
    <property type="match status" value="1"/>
</dbReference>
<protein>
    <submittedName>
        <fullName evidence="2">FAD-dependent oxidoreductase</fullName>
    </submittedName>
</protein>
<dbReference type="Gene3D" id="3.50.50.60">
    <property type="entry name" value="FAD/NAD(P)-binding domain"/>
    <property type="match status" value="1"/>
</dbReference>
<evidence type="ECO:0000313" key="3">
    <source>
        <dbReference type="Proteomes" id="UP001302494"/>
    </source>
</evidence>
<gene>
    <name evidence="2" type="ORF">PQG83_10780</name>
</gene>
<accession>A0AA96GDQ3</accession>
<dbReference type="Gene3D" id="3.30.70.1990">
    <property type="match status" value="1"/>
</dbReference>
<reference evidence="2 3" key="1">
    <citation type="submission" date="2023-01" db="EMBL/GenBank/DDBJ databases">
        <title>Cultivation and genomic characterization of new, ubiquitous marine nitrite-oxidizing bacteria from the Nitrospirales.</title>
        <authorList>
            <person name="Mueller A.J."/>
            <person name="Daebeler A."/>
            <person name="Herbold C.W."/>
            <person name="Kirkegaard R.H."/>
            <person name="Daims H."/>
        </authorList>
    </citation>
    <scope>NUCLEOTIDE SEQUENCE [LARGE SCALE GENOMIC DNA]</scope>
    <source>
        <strain evidence="2 3">DK</strain>
    </source>
</reference>
<dbReference type="AlphaFoldDB" id="A0AA96GDQ3"/>
<sequence length="430" mass="49029">MNIAIIGTGIAGNVAAYHLSRDHRITVFEANDYVGGHTHTHEVEWEDQRYRLDSGFMVFNHHTYPCFTRLLKELDVPAQASSMGFSVKCDRSGLEYNGTTLNTLFAQRRNLLRPSFYKMIRDILRFNREAPQCLATPDMDTTLGSYVKQAGYGREFLDWYLIPMGAAIWSADPAQMWAMPAQFFIRFFHNHGMLNINDRPTWYVIRGGSQAYVNKLTATFRDRIRTNAPVESIKRNRNDVTVTGLHDSPERFDAVFIATHGDQALRLLSDATALEEEVLGPMTTQNNEAVLHTDAAMLPTRRQAWAAWNYHIPVHTQNRVAVTYNLNILQGFRAPVQFCVTLNNSRDISPGKILKRMTYAHPIFSTPSVRAQQRQAEINGRNRTYFCGAYWRYGFHEDGVVSALNALEHFKRTTHHAKLPLPRTSTASTV</sequence>
<dbReference type="PANTHER" id="PTHR42923">
    <property type="entry name" value="PROTOPORPHYRINOGEN OXIDASE"/>
    <property type="match status" value="1"/>
</dbReference>
<name>A0AA96GDQ3_9BACT</name>